<dbReference type="Ensembl" id="ENSNMLT00000012779.1">
    <property type="protein sequence ID" value="ENSNMLP00000011294.1"/>
    <property type="gene ID" value="ENSNMLG00000007750.1"/>
</dbReference>
<organism evidence="3 4">
    <name type="scientific">Neogobius melanostomus</name>
    <name type="common">round goby</name>
    <dbReference type="NCBI Taxonomy" id="47308"/>
    <lineage>
        <taxon>Eukaryota</taxon>
        <taxon>Metazoa</taxon>
        <taxon>Chordata</taxon>
        <taxon>Craniata</taxon>
        <taxon>Vertebrata</taxon>
        <taxon>Euteleostomi</taxon>
        <taxon>Actinopterygii</taxon>
        <taxon>Neopterygii</taxon>
        <taxon>Teleostei</taxon>
        <taxon>Neoteleostei</taxon>
        <taxon>Acanthomorphata</taxon>
        <taxon>Gobiaria</taxon>
        <taxon>Gobiiformes</taxon>
        <taxon>Gobioidei</taxon>
        <taxon>Gobiidae</taxon>
        <taxon>Benthophilinae</taxon>
        <taxon>Neogobiini</taxon>
        <taxon>Neogobius</taxon>
    </lineage>
</organism>
<dbReference type="AlphaFoldDB" id="A0A8C6WJ75"/>
<evidence type="ECO:0000313" key="3">
    <source>
        <dbReference type="Ensembl" id="ENSNMLP00000011294.1"/>
    </source>
</evidence>
<evidence type="ECO:0000256" key="1">
    <source>
        <dbReference type="ARBA" id="ARBA00039658"/>
    </source>
</evidence>
<name>A0A8C6WJ75_9GOBI</name>
<proteinExistence type="predicted"/>
<dbReference type="Gene3D" id="3.30.420.10">
    <property type="entry name" value="Ribonuclease H-like superfamily/Ribonuclease H"/>
    <property type="match status" value="1"/>
</dbReference>
<reference evidence="3" key="2">
    <citation type="submission" date="2025-09" db="UniProtKB">
        <authorList>
            <consortium name="Ensembl"/>
        </authorList>
    </citation>
    <scope>IDENTIFICATION</scope>
</reference>
<keyword evidence="4" id="KW-1185">Reference proteome</keyword>
<reference evidence="3" key="1">
    <citation type="submission" date="2025-08" db="UniProtKB">
        <authorList>
            <consortium name="Ensembl"/>
        </authorList>
    </citation>
    <scope>IDENTIFICATION</scope>
</reference>
<dbReference type="Proteomes" id="UP000694523">
    <property type="component" value="Unplaced"/>
</dbReference>
<protein>
    <recommendedName>
        <fullName evidence="1">Gypsy retrotransposon integrase-like protein 1</fullName>
    </recommendedName>
</protein>
<dbReference type="InterPro" id="IPR036397">
    <property type="entry name" value="RNaseH_sf"/>
</dbReference>
<dbReference type="InterPro" id="IPR050951">
    <property type="entry name" value="Retrovirus_Pol_polyprotein"/>
</dbReference>
<dbReference type="Pfam" id="PF17921">
    <property type="entry name" value="Integrase_H2C2"/>
    <property type="match status" value="1"/>
</dbReference>
<dbReference type="PANTHER" id="PTHR37984">
    <property type="entry name" value="PROTEIN CBG26694"/>
    <property type="match status" value="1"/>
</dbReference>
<dbReference type="PANTHER" id="PTHR37984:SF15">
    <property type="entry name" value="INTEGRASE CATALYTIC DOMAIN-CONTAINING PROTEIN"/>
    <property type="match status" value="1"/>
</dbReference>
<dbReference type="PROSITE" id="PS50994">
    <property type="entry name" value="INTEGRASE"/>
    <property type="match status" value="1"/>
</dbReference>
<dbReference type="InterPro" id="IPR012337">
    <property type="entry name" value="RNaseH-like_sf"/>
</dbReference>
<dbReference type="SUPFAM" id="SSF53098">
    <property type="entry name" value="Ribonuclease H-like"/>
    <property type="match status" value="1"/>
</dbReference>
<dbReference type="InterPro" id="IPR041588">
    <property type="entry name" value="Integrase_H2C2"/>
</dbReference>
<evidence type="ECO:0000313" key="4">
    <source>
        <dbReference type="Proteomes" id="UP000694523"/>
    </source>
</evidence>
<dbReference type="InterPro" id="IPR001584">
    <property type="entry name" value="Integrase_cat-core"/>
</dbReference>
<dbReference type="Gene3D" id="1.10.340.70">
    <property type="match status" value="1"/>
</dbReference>
<sequence>MLQSQKKKKKPNRKRIPSCTCAERIRPLAQIWQRLLAMDNFTFYRYLQYYALHGVMHPDLDRRLRSKVRRVSPNFILKDHRLFYTGPSRQFMRLVVLSEDERRSALMESHVDPGTGTHMGTRSTRDRVVSGYYWSSLIRDVEEWVKSCHQCQLKNAVKTVRPVLPVIKVKEAWEVLGLYLIGPLPETVRQNKFALTLTDLHTKYVIAEPLQTKSAPEVSTTIINKLYTFGLVRKIITDQTQEFVDQLNESIVSTLNIKNAVSIAHPNQTKRQDERTCKNIKRTLRSYVKDGHSDWDLYLPAVVYGHNITKQRSTRHTPYFLLFNRNPRQPEVMNACPMGDDFVVAGSEDDEEKGEKAHALQQSISEDHDYCLSTGGENLSLVIF</sequence>
<accession>A0A8C6WJ75</accession>
<dbReference type="GO" id="GO:0003676">
    <property type="term" value="F:nucleic acid binding"/>
    <property type="evidence" value="ECO:0007669"/>
    <property type="project" value="InterPro"/>
</dbReference>
<dbReference type="GO" id="GO:0015074">
    <property type="term" value="P:DNA integration"/>
    <property type="evidence" value="ECO:0007669"/>
    <property type="project" value="InterPro"/>
</dbReference>
<evidence type="ECO:0000259" key="2">
    <source>
        <dbReference type="PROSITE" id="PS50994"/>
    </source>
</evidence>
<feature type="domain" description="Integrase catalytic" evidence="2">
    <location>
        <begin position="161"/>
        <end position="326"/>
    </location>
</feature>